<dbReference type="Pfam" id="PF01814">
    <property type="entry name" value="Hemerythrin"/>
    <property type="match status" value="1"/>
</dbReference>
<dbReference type="STRING" id="322505.SAMN04487836_14210"/>
<dbReference type="eggNOG" id="COG3945">
    <property type="taxonomic scope" value="Bacteria"/>
</dbReference>
<dbReference type="Proteomes" id="UP000183028">
    <property type="component" value="Unassembled WGS sequence"/>
</dbReference>
<feature type="domain" description="Hemerythrin-like" evidence="1">
    <location>
        <begin position="3"/>
        <end position="139"/>
    </location>
</feature>
<dbReference type="Gene3D" id="1.20.120.520">
    <property type="entry name" value="nmb1532 protein domain like"/>
    <property type="match status" value="1"/>
</dbReference>
<dbReference type="OrthoDB" id="9792554at2"/>
<proteinExistence type="predicted"/>
<evidence type="ECO:0000259" key="1">
    <source>
        <dbReference type="Pfam" id="PF01814"/>
    </source>
</evidence>
<evidence type="ECO:0000313" key="2">
    <source>
        <dbReference type="EMBL" id="SEI55492.1"/>
    </source>
</evidence>
<dbReference type="CDD" id="cd12108">
    <property type="entry name" value="Hr-like"/>
    <property type="match status" value="1"/>
</dbReference>
<dbReference type="EMBL" id="FNYK01000009">
    <property type="protein sequence ID" value="SEI55492.1"/>
    <property type="molecule type" value="Genomic_DNA"/>
</dbReference>
<name>A0A1H6RWB3_9FIRM</name>
<organism evidence="2 3">
    <name type="scientific">Sharpea azabuensis</name>
    <dbReference type="NCBI Taxonomy" id="322505"/>
    <lineage>
        <taxon>Bacteria</taxon>
        <taxon>Bacillati</taxon>
        <taxon>Bacillota</taxon>
        <taxon>Erysipelotrichia</taxon>
        <taxon>Erysipelotrichales</taxon>
        <taxon>Coprobacillaceae</taxon>
        <taxon>Sharpea</taxon>
    </lineage>
</organism>
<dbReference type="GO" id="GO:0005886">
    <property type="term" value="C:plasma membrane"/>
    <property type="evidence" value="ECO:0007669"/>
    <property type="project" value="TreeGrafter"/>
</dbReference>
<sequence>MFIIEAMMNDHENIRRMMKVMRAIDNDIRNGNVIEVEDVERIIDFLRVYGDEHHHHKEEVILFPAMLETIPMTDGMINGVMLVEHEGGREYVSDLESALLDYKKDPSDNNASRICFASEGYINLLSDHTSKEDEILYQVAENNLPAATKEKVDALGHEWEERSTANGIYDKYLGLLEELEARYLF</sequence>
<evidence type="ECO:0000313" key="3">
    <source>
        <dbReference type="Proteomes" id="UP000183028"/>
    </source>
</evidence>
<dbReference type="RefSeq" id="WP_074731408.1">
    <property type="nucleotide sequence ID" value="NZ_CACVTN010000045.1"/>
</dbReference>
<gene>
    <name evidence="2" type="ORF">SAMN04487834_100926</name>
</gene>
<dbReference type="PANTHER" id="PTHR39966:SF1">
    <property type="entry name" value="HEMERYTHRIN-LIKE DOMAIN-CONTAINING PROTEIN"/>
    <property type="match status" value="1"/>
</dbReference>
<keyword evidence="3" id="KW-1185">Reference proteome</keyword>
<accession>A0A1H6RWB3</accession>
<reference evidence="3" key="1">
    <citation type="submission" date="2016-10" db="EMBL/GenBank/DDBJ databases">
        <authorList>
            <person name="Varghese N."/>
        </authorList>
    </citation>
    <scope>NUCLEOTIDE SEQUENCE [LARGE SCALE GENOMIC DNA]</scope>
    <source>
        <strain evidence="3">DSM 20406</strain>
    </source>
</reference>
<dbReference type="InterPro" id="IPR012312">
    <property type="entry name" value="Hemerythrin-like"/>
</dbReference>
<dbReference type="AlphaFoldDB" id="A0A1H6RWB3"/>
<dbReference type="PANTHER" id="PTHR39966">
    <property type="entry name" value="BLL2471 PROTEIN-RELATED"/>
    <property type="match status" value="1"/>
</dbReference>
<protein>
    <submittedName>
        <fullName evidence="2">Hemerythrin-like domain-containing protein</fullName>
    </submittedName>
</protein>